<sequence precursor="true">MKRFWIASCLLTAAATANAAVTSSTQHGPESDSLDAQIESGDLIASLIGTELTGDLGWHPANTAPADQLAALTDGAGILGSGLTGLLNDFPPAGEPTKRVQYDLAAAADVGAIKVLTGNNGKDGRVFSTFTVYTSTDNGGSFDLLGYFESDLPGTVNAGDFGSTLVTVNDDASPVLAAGVTNLQFNFYGVDNTGGQYRDPFDGVNPFNGIDDGLSAPNTSPLLFEIDVVQAVPEPASVLLLAGLAAGACGLVRRRA</sequence>
<reference evidence="3 4" key="1">
    <citation type="submission" date="2019-02" db="EMBL/GenBank/DDBJ databases">
        <title>Deep-cultivation of Planctomycetes and their phenomic and genomic characterization uncovers novel biology.</title>
        <authorList>
            <person name="Wiegand S."/>
            <person name="Jogler M."/>
            <person name="Boedeker C."/>
            <person name="Pinto D."/>
            <person name="Vollmers J."/>
            <person name="Rivas-Marin E."/>
            <person name="Kohn T."/>
            <person name="Peeters S.H."/>
            <person name="Heuer A."/>
            <person name="Rast P."/>
            <person name="Oberbeckmann S."/>
            <person name="Bunk B."/>
            <person name="Jeske O."/>
            <person name="Meyerdierks A."/>
            <person name="Storesund J.E."/>
            <person name="Kallscheuer N."/>
            <person name="Luecker S."/>
            <person name="Lage O.M."/>
            <person name="Pohl T."/>
            <person name="Merkel B.J."/>
            <person name="Hornburger P."/>
            <person name="Mueller R.-W."/>
            <person name="Bruemmer F."/>
            <person name="Labrenz M."/>
            <person name="Spormann A.M."/>
            <person name="Op Den Camp H."/>
            <person name="Overmann J."/>
            <person name="Amann R."/>
            <person name="Jetten M.S.M."/>
            <person name="Mascher T."/>
            <person name="Medema M.H."/>
            <person name="Devos D.P."/>
            <person name="Kaster A.-K."/>
            <person name="Ovreas L."/>
            <person name="Rohde M."/>
            <person name="Galperin M.Y."/>
            <person name="Jogler C."/>
        </authorList>
    </citation>
    <scope>NUCLEOTIDE SEQUENCE [LARGE SCALE GENOMIC DNA]</scope>
    <source>
        <strain evidence="3 4">KOR34</strain>
    </source>
</reference>
<evidence type="ECO:0000313" key="4">
    <source>
        <dbReference type="Proteomes" id="UP000316714"/>
    </source>
</evidence>
<keyword evidence="4" id="KW-1185">Reference proteome</keyword>
<accession>A0A5C5V5Y6</accession>
<dbReference type="Pfam" id="PF07589">
    <property type="entry name" value="PEP-CTERM"/>
    <property type="match status" value="1"/>
</dbReference>
<gene>
    <name evidence="3" type="ORF">KOR34_35540</name>
</gene>
<dbReference type="InterPro" id="IPR013424">
    <property type="entry name" value="Ice-binding_C"/>
</dbReference>
<dbReference type="NCBIfam" id="TIGR02595">
    <property type="entry name" value="PEP_CTERM"/>
    <property type="match status" value="1"/>
</dbReference>
<protein>
    <recommendedName>
        <fullName evidence="2">Ice-binding protein C-terminal domain-containing protein</fullName>
    </recommendedName>
</protein>
<keyword evidence="1" id="KW-0732">Signal</keyword>
<organism evidence="3 4">
    <name type="scientific">Posidoniimonas corsicana</name>
    <dbReference type="NCBI Taxonomy" id="1938618"/>
    <lineage>
        <taxon>Bacteria</taxon>
        <taxon>Pseudomonadati</taxon>
        <taxon>Planctomycetota</taxon>
        <taxon>Planctomycetia</taxon>
        <taxon>Pirellulales</taxon>
        <taxon>Lacipirellulaceae</taxon>
        <taxon>Posidoniimonas</taxon>
    </lineage>
</organism>
<feature type="chain" id="PRO_5022737580" description="Ice-binding protein C-terminal domain-containing protein" evidence="1">
    <location>
        <begin position="20"/>
        <end position="256"/>
    </location>
</feature>
<feature type="domain" description="Ice-binding protein C-terminal" evidence="2">
    <location>
        <begin position="231"/>
        <end position="255"/>
    </location>
</feature>
<evidence type="ECO:0000259" key="2">
    <source>
        <dbReference type="Pfam" id="PF07589"/>
    </source>
</evidence>
<proteinExistence type="predicted"/>
<evidence type="ECO:0000313" key="3">
    <source>
        <dbReference type="EMBL" id="TWT33721.1"/>
    </source>
</evidence>
<name>A0A5C5V5Y6_9BACT</name>
<dbReference type="Proteomes" id="UP000316714">
    <property type="component" value="Unassembled WGS sequence"/>
</dbReference>
<evidence type="ECO:0000256" key="1">
    <source>
        <dbReference type="SAM" id="SignalP"/>
    </source>
</evidence>
<dbReference type="EMBL" id="SIHJ01000002">
    <property type="protein sequence ID" value="TWT33721.1"/>
    <property type="molecule type" value="Genomic_DNA"/>
</dbReference>
<dbReference type="OrthoDB" id="274772at2"/>
<comment type="caution">
    <text evidence="3">The sequence shown here is derived from an EMBL/GenBank/DDBJ whole genome shotgun (WGS) entry which is preliminary data.</text>
</comment>
<dbReference type="AlphaFoldDB" id="A0A5C5V5Y6"/>
<dbReference type="RefSeq" id="WP_146566577.1">
    <property type="nucleotide sequence ID" value="NZ_SIHJ01000002.1"/>
</dbReference>
<feature type="signal peptide" evidence="1">
    <location>
        <begin position="1"/>
        <end position="19"/>
    </location>
</feature>